<reference evidence="2" key="1">
    <citation type="submission" date="2023-03" db="EMBL/GenBank/DDBJ databases">
        <title>Massive genome expansion in bonnet fungi (Mycena s.s.) driven by repeated elements and novel gene families across ecological guilds.</title>
        <authorList>
            <consortium name="Lawrence Berkeley National Laboratory"/>
            <person name="Harder C.B."/>
            <person name="Miyauchi S."/>
            <person name="Viragh M."/>
            <person name="Kuo A."/>
            <person name="Thoen E."/>
            <person name="Andreopoulos B."/>
            <person name="Lu D."/>
            <person name="Skrede I."/>
            <person name="Drula E."/>
            <person name="Henrissat B."/>
            <person name="Morin E."/>
            <person name="Kohler A."/>
            <person name="Barry K."/>
            <person name="LaButti K."/>
            <person name="Morin E."/>
            <person name="Salamov A."/>
            <person name="Lipzen A."/>
            <person name="Mereny Z."/>
            <person name="Hegedus B."/>
            <person name="Baldrian P."/>
            <person name="Stursova M."/>
            <person name="Weitz H."/>
            <person name="Taylor A."/>
            <person name="Grigoriev I.V."/>
            <person name="Nagy L.G."/>
            <person name="Martin F."/>
            <person name="Kauserud H."/>
        </authorList>
    </citation>
    <scope>NUCLEOTIDE SEQUENCE</scope>
    <source>
        <strain evidence="2">9284</strain>
    </source>
</reference>
<organism evidence="2 3">
    <name type="scientific">Roridomyces roridus</name>
    <dbReference type="NCBI Taxonomy" id="1738132"/>
    <lineage>
        <taxon>Eukaryota</taxon>
        <taxon>Fungi</taxon>
        <taxon>Dikarya</taxon>
        <taxon>Basidiomycota</taxon>
        <taxon>Agaricomycotina</taxon>
        <taxon>Agaricomycetes</taxon>
        <taxon>Agaricomycetidae</taxon>
        <taxon>Agaricales</taxon>
        <taxon>Marasmiineae</taxon>
        <taxon>Mycenaceae</taxon>
        <taxon>Roridomyces</taxon>
    </lineage>
</organism>
<evidence type="ECO:0000313" key="3">
    <source>
        <dbReference type="Proteomes" id="UP001221142"/>
    </source>
</evidence>
<feature type="region of interest" description="Disordered" evidence="1">
    <location>
        <begin position="407"/>
        <end position="487"/>
    </location>
</feature>
<feature type="region of interest" description="Disordered" evidence="1">
    <location>
        <begin position="354"/>
        <end position="373"/>
    </location>
</feature>
<feature type="compositionally biased region" description="Polar residues" evidence="1">
    <location>
        <begin position="354"/>
        <end position="366"/>
    </location>
</feature>
<feature type="compositionally biased region" description="Polar residues" evidence="1">
    <location>
        <begin position="475"/>
        <end position="485"/>
    </location>
</feature>
<dbReference type="EMBL" id="JARKIF010000003">
    <property type="protein sequence ID" value="KAJ7644905.1"/>
    <property type="molecule type" value="Genomic_DNA"/>
</dbReference>
<gene>
    <name evidence="2" type="ORF">FB45DRAFT_1053538</name>
</gene>
<evidence type="ECO:0000313" key="2">
    <source>
        <dbReference type="EMBL" id="KAJ7644905.1"/>
    </source>
</evidence>
<protein>
    <submittedName>
        <fullName evidence="2">Uncharacterized protein</fullName>
    </submittedName>
</protein>
<dbReference type="Proteomes" id="UP001221142">
    <property type="component" value="Unassembled WGS sequence"/>
</dbReference>
<evidence type="ECO:0000256" key="1">
    <source>
        <dbReference type="SAM" id="MobiDB-lite"/>
    </source>
</evidence>
<dbReference type="AlphaFoldDB" id="A0AAD7CCU4"/>
<accession>A0AAD7CCU4</accession>
<name>A0AAD7CCU4_9AGAR</name>
<comment type="caution">
    <text evidence="2">The sequence shown here is derived from an EMBL/GenBank/DDBJ whole genome shotgun (WGS) entry which is preliminary data.</text>
</comment>
<sequence>MPGQRLLLDNASTMGSPLAATFSVSRSAALTASAHGSASLVPTSSVSASASISAVAHSSSTLSSATASSAPQTSTSPAAKVARFQKRAAIPECINTVELSCLNMVANCIDTIGMDTSFINNLWGVKSCVAAATCYGVGDLITSVECQTGLSTTTTAQASLDYDNIYAPIVGSCAFASGGCPITQQNYIDFYYGELTAINTANFPSSNTVVIAWWDAITAWAATGATVPYLNFNDWLHFSSSPSTTTTTTSSVPSYSQIEWNPNPAPPSGAVSETFVTGTSTVIIAIPTVTTTIVIVTQTITLAPGGTPINGPVPSGISQPGATTPTWNPNIIPPTSVSRVTFTAPPSFTTVVAVPTASNSPPQNITGPPGDKNSNGDDWWLLLFGGLLGGLLPADIGIPGGFTPTAAPPVGWTGGWSDPDPTSTSSEENSQSHSSTSSSSSSCPSPTATYALSDDSENADWADLGSDPDRRRWIPTTNSPRNASSLERRAGRSIAVNDCNIVVVNPTSINLGAGTYWTIGTKVPIGVGTALTSIQVPGRPAGNGPDTTAQEHVFELGYINQFFTVALQAGISCNWIQTNVFNFVRRDGSNMGTALLNAIDTQSNMVWVDTPMNQAKSNLVNQNKATPADPPQSANMNKITSFTTSFNLIQDMEYFIRNFAALGSYMGNNAVPFRTTATEVQNLLAEITPASPDANLPVEFNTWLRGLVATYPAGCTSRATNSYNYYVAKMNGVSLQSNTPVPACFPLFSAGMTPQTFAFAPLIPAAPTLPACDIPGTEGQVTVGNDVNGNPVFLIGTFRTMGSGNTQSYAFGTGTSLNDVHYMANDLTGSYTGCNGVFQIIEDTPASGLADANISLNCNGQSGNSVDAPFTFAANGQVLQCVLINKNDGSNTFFIICGTSAGVANTCAASAMAAVAGTYPAAYLSTPTWTFLPN</sequence>
<feature type="compositionally biased region" description="Low complexity" evidence="1">
    <location>
        <begin position="421"/>
        <end position="449"/>
    </location>
</feature>
<keyword evidence="3" id="KW-1185">Reference proteome</keyword>
<proteinExistence type="predicted"/>